<sequence>MATTSKAALRDQLLAARRHVADDVRAAEARQVCERLEALEGIVTSGSTICAYVPVGTEPGSIEMLDMLLRRTGRVLLPVARTAADNTPLPLSWGEYRPGTLTTGRWGLLEPPQPWLPSSALAHAGVVLVPALAVDRRGVRLGRGRGFYDRSLGGRDPHARLIAVVRDAEVLDEVPAGPHDIPMTHALTPRQGLIDLGGR</sequence>
<dbReference type="SUPFAM" id="SSF100950">
    <property type="entry name" value="NagB/RpiA/CoA transferase-like"/>
    <property type="match status" value="1"/>
</dbReference>
<dbReference type="InterPro" id="IPR037171">
    <property type="entry name" value="NagB/RpiA_transferase-like"/>
</dbReference>
<reference evidence="6 7" key="1">
    <citation type="submission" date="2016-06" db="EMBL/GenBank/DDBJ databases">
        <authorList>
            <person name="Kjaerup R.B."/>
            <person name="Dalgaard T.S."/>
            <person name="Juul-Madsen H.R."/>
        </authorList>
    </citation>
    <scope>NUCLEOTIDE SEQUENCE [LARGE SCALE GENOMIC DNA]</scope>
    <source>
        <strain evidence="6 7">E1334</strain>
    </source>
</reference>
<dbReference type="InterPro" id="IPR002698">
    <property type="entry name" value="FTHF_cligase"/>
</dbReference>
<evidence type="ECO:0000313" key="7">
    <source>
        <dbReference type="Proteomes" id="UP000091846"/>
    </source>
</evidence>
<dbReference type="AlphaFoldDB" id="A0A1A2YA45"/>
<feature type="binding site" evidence="4">
    <location>
        <position position="58"/>
    </location>
    <ligand>
        <name>substrate</name>
    </ligand>
</feature>
<dbReference type="OrthoDB" id="3242798at2"/>
<dbReference type="EC" id="6.3.3.2" evidence="5"/>
<feature type="binding site" evidence="4">
    <location>
        <begin position="6"/>
        <end position="10"/>
    </location>
    <ligand>
        <name>ATP</name>
        <dbReference type="ChEBI" id="CHEBI:30616"/>
    </ligand>
</feature>
<dbReference type="NCBIfam" id="TIGR02727">
    <property type="entry name" value="MTHFS_bact"/>
    <property type="match status" value="1"/>
</dbReference>
<gene>
    <name evidence="6" type="ORF">A5708_10580</name>
</gene>
<dbReference type="Gene3D" id="3.40.50.10420">
    <property type="entry name" value="NagB/RpiA/CoA transferase-like"/>
    <property type="match status" value="1"/>
</dbReference>
<evidence type="ECO:0000256" key="5">
    <source>
        <dbReference type="RuleBase" id="RU361279"/>
    </source>
</evidence>
<dbReference type="FunFam" id="3.40.50.10420:FF:000013">
    <property type="entry name" value="5-formyltetrahydrofolate cyclo-ligase"/>
    <property type="match status" value="1"/>
</dbReference>
<evidence type="ECO:0000256" key="4">
    <source>
        <dbReference type="PIRSR" id="PIRSR006806-1"/>
    </source>
</evidence>
<dbReference type="GO" id="GO:0035999">
    <property type="term" value="P:tetrahydrofolate interconversion"/>
    <property type="evidence" value="ECO:0007669"/>
    <property type="project" value="TreeGrafter"/>
</dbReference>
<evidence type="ECO:0000313" key="6">
    <source>
        <dbReference type="EMBL" id="OBI34979.1"/>
    </source>
</evidence>
<accession>A0A1A2YA45</accession>
<comment type="similarity">
    <text evidence="1 5">Belongs to the 5-formyltetrahydrofolate cyclo-ligase family.</text>
</comment>
<dbReference type="Pfam" id="PF01812">
    <property type="entry name" value="5-FTHF_cyc-lig"/>
    <property type="match status" value="1"/>
</dbReference>
<protein>
    <recommendedName>
        <fullName evidence="5">5-formyltetrahydrofolate cyclo-ligase</fullName>
        <ecNumber evidence="5">6.3.3.2</ecNumber>
    </recommendedName>
</protein>
<dbReference type="GO" id="GO:0005524">
    <property type="term" value="F:ATP binding"/>
    <property type="evidence" value="ECO:0007669"/>
    <property type="project" value="UniProtKB-KW"/>
</dbReference>
<dbReference type="PIRSF" id="PIRSF006806">
    <property type="entry name" value="FTHF_cligase"/>
    <property type="match status" value="1"/>
</dbReference>
<dbReference type="Proteomes" id="UP000091846">
    <property type="component" value="Unassembled WGS sequence"/>
</dbReference>
<dbReference type="InterPro" id="IPR024185">
    <property type="entry name" value="FTHF_cligase-like_sf"/>
</dbReference>
<dbReference type="GO" id="GO:0009396">
    <property type="term" value="P:folic acid-containing compound biosynthetic process"/>
    <property type="evidence" value="ECO:0007669"/>
    <property type="project" value="TreeGrafter"/>
</dbReference>
<dbReference type="GO" id="GO:0030272">
    <property type="term" value="F:5-formyltetrahydrofolate cyclo-ligase activity"/>
    <property type="evidence" value="ECO:0007669"/>
    <property type="project" value="UniProtKB-EC"/>
</dbReference>
<keyword evidence="3 4" id="KW-0067">ATP-binding</keyword>
<comment type="cofactor">
    <cofactor evidence="5">
        <name>Mg(2+)</name>
        <dbReference type="ChEBI" id="CHEBI:18420"/>
    </cofactor>
</comment>
<feature type="binding site" evidence="4">
    <location>
        <begin position="140"/>
        <end position="148"/>
    </location>
    <ligand>
        <name>ATP</name>
        <dbReference type="ChEBI" id="CHEBI:30616"/>
    </ligand>
</feature>
<evidence type="ECO:0000256" key="3">
    <source>
        <dbReference type="ARBA" id="ARBA00022840"/>
    </source>
</evidence>
<dbReference type="RefSeq" id="WP_065031158.1">
    <property type="nucleotide sequence ID" value="NZ_LZKI01000195.1"/>
</dbReference>
<proteinExistence type="inferred from homology"/>
<keyword evidence="2 4" id="KW-0547">Nucleotide-binding</keyword>
<organism evidence="6 7">
    <name type="scientific">Mycobacterium colombiense</name>
    <dbReference type="NCBI Taxonomy" id="339268"/>
    <lineage>
        <taxon>Bacteria</taxon>
        <taxon>Bacillati</taxon>
        <taxon>Actinomycetota</taxon>
        <taxon>Actinomycetes</taxon>
        <taxon>Mycobacteriales</taxon>
        <taxon>Mycobacteriaceae</taxon>
        <taxon>Mycobacterium</taxon>
        <taxon>Mycobacterium avium complex (MAC)</taxon>
    </lineage>
</organism>
<evidence type="ECO:0000256" key="1">
    <source>
        <dbReference type="ARBA" id="ARBA00010638"/>
    </source>
</evidence>
<keyword evidence="6" id="KW-0436">Ligase</keyword>
<comment type="catalytic activity">
    <reaction evidence="5">
        <text>(6S)-5-formyl-5,6,7,8-tetrahydrofolate + ATP = (6R)-5,10-methenyltetrahydrofolate + ADP + phosphate</text>
        <dbReference type="Rhea" id="RHEA:10488"/>
        <dbReference type="ChEBI" id="CHEBI:30616"/>
        <dbReference type="ChEBI" id="CHEBI:43474"/>
        <dbReference type="ChEBI" id="CHEBI:57455"/>
        <dbReference type="ChEBI" id="CHEBI:57457"/>
        <dbReference type="ChEBI" id="CHEBI:456216"/>
        <dbReference type="EC" id="6.3.3.2"/>
    </reaction>
</comment>
<dbReference type="PANTHER" id="PTHR23407">
    <property type="entry name" value="ATPASE INHIBITOR/5-FORMYLTETRAHYDROFOLATE CYCLO-LIGASE"/>
    <property type="match status" value="1"/>
</dbReference>
<feature type="binding site" evidence="4">
    <location>
        <position position="53"/>
    </location>
    <ligand>
        <name>substrate</name>
    </ligand>
</feature>
<evidence type="ECO:0000256" key="2">
    <source>
        <dbReference type="ARBA" id="ARBA00022741"/>
    </source>
</evidence>
<dbReference type="GO" id="GO:0046872">
    <property type="term" value="F:metal ion binding"/>
    <property type="evidence" value="ECO:0007669"/>
    <property type="project" value="UniProtKB-KW"/>
</dbReference>
<dbReference type="PANTHER" id="PTHR23407:SF1">
    <property type="entry name" value="5-FORMYLTETRAHYDROFOLATE CYCLO-LIGASE"/>
    <property type="match status" value="1"/>
</dbReference>
<name>A0A1A2YA45_9MYCO</name>
<comment type="caution">
    <text evidence="6">The sequence shown here is derived from an EMBL/GenBank/DDBJ whole genome shotgun (WGS) entry which is preliminary data.</text>
</comment>
<keyword evidence="5" id="KW-0479">Metal-binding</keyword>
<keyword evidence="5" id="KW-0460">Magnesium</keyword>
<dbReference type="EMBL" id="LZKI01000195">
    <property type="protein sequence ID" value="OBI34979.1"/>
    <property type="molecule type" value="Genomic_DNA"/>
</dbReference>